<feature type="transmembrane region" description="Helical" evidence="1">
    <location>
        <begin position="63"/>
        <end position="87"/>
    </location>
</feature>
<evidence type="ECO:0000313" key="2">
    <source>
        <dbReference type="EnsemblMetazoa" id="CJA33220a.1"/>
    </source>
</evidence>
<dbReference type="AlphaFoldDB" id="A0A8R1IHW7"/>
<protein>
    <submittedName>
        <fullName evidence="2">Uncharacterized protein</fullName>
    </submittedName>
</protein>
<keyword evidence="1" id="KW-0472">Membrane</keyword>
<organism evidence="2 3">
    <name type="scientific">Caenorhabditis japonica</name>
    <dbReference type="NCBI Taxonomy" id="281687"/>
    <lineage>
        <taxon>Eukaryota</taxon>
        <taxon>Metazoa</taxon>
        <taxon>Ecdysozoa</taxon>
        <taxon>Nematoda</taxon>
        <taxon>Chromadorea</taxon>
        <taxon>Rhabditida</taxon>
        <taxon>Rhabditina</taxon>
        <taxon>Rhabditomorpha</taxon>
        <taxon>Rhabditoidea</taxon>
        <taxon>Rhabditidae</taxon>
        <taxon>Peloderinae</taxon>
        <taxon>Caenorhabditis</taxon>
    </lineage>
</organism>
<feature type="transmembrane region" description="Helical" evidence="1">
    <location>
        <begin position="35"/>
        <end position="57"/>
    </location>
</feature>
<keyword evidence="1" id="KW-1133">Transmembrane helix</keyword>
<keyword evidence="3" id="KW-1185">Reference proteome</keyword>
<accession>A0A8R1IHW7</accession>
<sequence>MQMTSSSEEEEEDVPRVSAFFIYYSNRFMNNLPPFTGQIVVIFCVLPVTISLALFLITSVVNFGVAFVAQTISTVAILLFLIPVLALSLSEIQRNQSTLRMERVCSAL</sequence>
<evidence type="ECO:0000313" key="3">
    <source>
        <dbReference type="Proteomes" id="UP000005237"/>
    </source>
</evidence>
<proteinExistence type="predicted"/>
<keyword evidence="1" id="KW-0812">Transmembrane</keyword>
<reference evidence="3" key="1">
    <citation type="submission" date="2010-08" db="EMBL/GenBank/DDBJ databases">
        <authorList>
            <consortium name="Caenorhabditis japonica Sequencing Consortium"/>
            <person name="Wilson R.K."/>
        </authorList>
    </citation>
    <scope>NUCLEOTIDE SEQUENCE [LARGE SCALE GENOMIC DNA]</scope>
    <source>
        <strain evidence="3">DF5081</strain>
    </source>
</reference>
<dbReference type="Proteomes" id="UP000005237">
    <property type="component" value="Unassembled WGS sequence"/>
</dbReference>
<name>A0A8R1IHW7_CAEJA</name>
<reference evidence="2" key="2">
    <citation type="submission" date="2022-06" db="UniProtKB">
        <authorList>
            <consortium name="EnsemblMetazoa"/>
        </authorList>
    </citation>
    <scope>IDENTIFICATION</scope>
    <source>
        <strain evidence="2">DF5081</strain>
    </source>
</reference>
<evidence type="ECO:0000256" key="1">
    <source>
        <dbReference type="SAM" id="Phobius"/>
    </source>
</evidence>
<dbReference type="EnsemblMetazoa" id="CJA33220a.1">
    <property type="protein sequence ID" value="CJA33220a.1"/>
    <property type="gene ID" value="WBGene00209067"/>
</dbReference>